<proteinExistence type="predicted"/>
<evidence type="ECO:0000256" key="1">
    <source>
        <dbReference type="SAM" id="MobiDB-lite"/>
    </source>
</evidence>
<dbReference type="AlphaFoldDB" id="A0A450ZE45"/>
<dbReference type="EMBL" id="CAADFX010000014">
    <property type="protein sequence ID" value="VFK52082.1"/>
    <property type="molecule type" value="Genomic_DNA"/>
</dbReference>
<name>A0A450ZE45_9GAMM</name>
<gene>
    <name evidence="2" type="ORF">BECKTUN1418D_GA0071000_101413</name>
</gene>
<sequence length="107" mass="11936">MVHRSARRVEGNVKNTGGSLRQGDRAARPQPPKTTYGRMAGVERHDPPGEAALKTRRIGKAEREMNESTGLSIHSHQFHAGDDMPLHGGFQFRLVGLIEIQHHVQRI</sequence>
<evidence type="ECO:0000313" key="2">
    <source>
        <dbReference type="EMBL" id="VFK52082.1"/>
    </source>
</evidence>
<protein>
    <submittedName>
        <fullName evidence="2">Uncharacterized protein</fullName>
    </submittedName>
</protein>
<reference evidence="2" key="1">
    <citation type="submission" date="2019-02" db="EMBL/GenBank/DDBJ databases">
        <authorList>
            <person name="Gruber-Vodicka R. H."/>
            <person name="Seah K. B. B."/>
        </authorList>
    </citation>
    <scope>NUCLEOTIDE SEQUENCE</scope>
    <source>
        <strain evidence="2">BECK_BY1</strain>
    </source>
</reference>
<accession>A0A450ZE45</accession>
<organism evidence="2">
    <name type="scientific">Candidatus Kentrum sp. TUN</name>
    <dbReference type="NCBI Taxonomy" id="2126343"/>
    <lineage>
        <taxon>Bacteria</taxon>
        <taxon>Pseudomonadati</taxon>
        <taxon>Pseudomonadota</taxon>
        <taxon>Gammaproteobacteria</taxon>
        <taxon>Candidatus Kentrum</taxon>
    </lineage>
</organism>
<feature type="region of interest" description="Disordered" evidence="1">
    <location>
        <begin position="1"/>
        <end position="53"/>
    </location>
</feature>